<keyword evidence="2" id="KW-1015">Disulfide bond</keyword>
<comment type="similarity">
    <text evidence="1">Belongs to the peptidase A1 family.</text>
</comment>
<dbReference type="SUPFAM" id="SSF50630">
    <property type="entry name" value="Acid proteases"/>
    <property type="match status" value="1"/>
</dbReference>
<evidence type="ECO:0000313" key="5">
    <source>
        <dbReference type="EMBL" id="GMJ08444.1"/>
    </source>
</evidence>
<dbReference type="InterPro" id="IPR033121">
    <property type="entry name" value="PEPTIDASE_A1"/>
</dbReference>
<sequence>MPLDSPSSLLLLVPPPLYCLCCCVVIAYARRRLSLFIFCGNIAFKEGKLLGDLLRKYNRLGNPGLSDDSEIVALKNYIDAQYFGEIGVGTPLQTFTVVFDTGSSNLWVPSSKCYFSVACYFHSKYKSSQSSTYHKNGHLLTSIMEQEQFQISLARTQSKSMILL</sequence>
<evidence type="ECO:0000313" key="6">
    <source>
        <dbReference type="Proteomes" id="UP001165190"/>
    </source>
</evidence>
<evidence type="ECO:0000256" key="2">
    <source>
        <dbReference type="PIRSR" id="PIRSR601461-2"/>
    </source>
</evidence>
<keyword evidence="3" id="KW-1133">Transmembrane helix</keyword>
<dbReference type="AlphaFoldDB" id="A0A9W7JAZ7"/>
<dbReference type="PANTHER" id="PTHR47966">
    <property type="entry name" value="BETA-SITE APP-CLEAVING ENZYME, ISOFORM A-RELATED"/>
    <property type="match status" value="1"/>
</dbReference>
<dbReference type="GO" id="GO:0006508">
    <property type="term" value="P:proteolysis"/>
    <property type="evidence" value="ECO:0007669"/>
    <property type="project" value="InterPro"/>
</dbReference>
<comment type="caution">
    <text evidence="5">The sequence shown here is derived from an EMBL/GenBank/DDBJ whole genome shotgun (WGS) entry which is preliminary data.</text>
</comment>
<reference evidence="5" key="1">
    <citation type="submission" date="2023-05" db="EMBL/GenBank/DDBJ databases">
        <title>Genome and transcriptome analyses reveal genes involved in the formation of fine ridges on petal epidermal cells in Hibiscus trionum.</title>
        <authorList>
            <person name="Koshimizu S."/>
            <person name="Masuda S."/>
            <person name="Ishii T."/>
            <person name="Shirasu K."/>
            <person name="Hoshino A."/>
            <person name="Arita M."/>
        </authorList>
    </citation>
    <scope>NUCLEOTIDE SEQUENCE</scope>
    <source>
        <strain evidence="5">Hamamatsu line</strain>
    </source>
</reference>
<keyword evidence="3" id="KW-0812">Transmembrane</keyword>
<evidence type="ECO:0000256" key="3">
    <source>
        <dbReference type="SAM" id="Phobius"/>
    </source>
</evidence>
<feature type="disulfide bond" evidence="2">
    <location>
        <begin position="113"/>
        <end position="119"/>
    </location>
</feature>
<keyword evidence="3" id="KW-0472">Membrane</keyword>
<gene>
    <name evidence="5" type="ORF">HRI_004513600</name>
</gene>
<dbReference type="Pfam" id="PF00026">
    <property type="entry name" value="Asp"/>
    <property type="match status" value="1"/>
</dbReference>
<dbReference type="InterPro" id="IPR021109">
    <property type="entry name" value="Peptidase_aspartic_dom_sf"/>
</dbReference>
<dbReference type="PANTHER" id="PTHR47966:SF39">
    <property type="entry name" value="EUKARYOTIC ASPARTYL PROTEASE FAMILY PROTEIN"/>
    <property type="match status" value="1"/>
</dbReference>
<dbReference type="Proteomes" id="UP001165190">
    <property type="component" value="Unassembled WGS sequence"/>
</dbReference>
<keyword evidence="6" id="KW-1185">Reference proteome</keyword>
<dbReference type="EMBL" id="BSYR01000051">
    <property type="protein sequence ID" value="GMJ08444.1"/>
    <property type="molecule type" value="Genomic_DNA"/>
</dbReference>
<dbReference type="InterPro" id="IPR001461">
    <property type="entry name" value="Aspartic_peptidase_A1"/>
</dbReference>
<organism evidence="5 6">
    <name type="scientific">Hibiscus trionum</name>
    <name type="common">Flower of an hour</name>
    <dbReference type="NCBI Taxonomy" id="183268"/>
    <lineage>
        <taxon>Eukaryota</taxon>
        <taxon>Viridiplantae</taxon>
        <taxon>Streptophyta</taxon>
        <taxon>Embryophyta</taxon>
        <taxon>Tracheophyta</taxon>
        <taxon>Spermatophyta</taxon>
        <taxon>Magnoliopsida</taxon>
        <taxon>eudicotyledons</taxon>
        <taxon>Gunneridae</taxon>
        <taxon>Pentapetalae</taxon>
        <taxon>rosids</taxon>
        <taxon>malvids</taxon>
        <taxon>Malvales</taxon>
        <taxon>Malvaceae</taxon>
        <taxon>Malvoideae</taxon>
        <taxon>Hibiscus</taxon>
    </lineage>
</organism>
<evidence type="ECO:0000256" key="1">
    <source>
        <dbReference type="ARBA" id="ARBA00007447"/>
    </source>
</evidence>
<dbReference type="OrthoDB" id="771136at2759"/>
<dbReference type="InterPro" id="IPR001969">
    <property type="entry name" value="Aspartic_peptidase_AS"/>
</dbReference>
<feature type="transmembrane region" description="Helical" evidence="3">
    <location>
        <begin position="6"/>
        <end position="28"/>
    </location>
</feature>
<dbReference type="PROSITE" id="PS00141">
    <property type="entry name" value="ASP_PROTEASE"/>
    <property type="match status" value="1"/>
</dbReference>
<dbReference type="GO" id="GO:0004190">
    <property type="term" value="F:aspartic-type endopeptidase activity"/>
    <property type="evidence" value="ECO:0007669"/>
    <property type="project" value="InterPro"/>
</dbReference>
<accession>A0A9W7JAZ7</accession>
<dbReference type="Gene3D" id="2.40.70.10">
    <property type="entry name" value="Acid Proteases"/>
    <property type="match status" value="1"/>
</dbReference>
<proteinExistence type="inferred from homology"/>
<feature type="domain" description="Peptidase A1" evidence="4">
    <location>
        <begin position="82"/>
        <end position="164"/>
    </location>
</feature>
<protein>
    <recommendedName>
        <fullName evidence="4">Peptidase A1 domain-containing protein</fullName>
    </recommendedName>
</protein>
<evidence type="ECO:0000259" key="4">
    <source>
        <dbReference type="PROSITE" id="PS51767"/>
    </source>
</evidence>
<dbReference type="PROSITE" id="PS51767">
    <property type="entry name" value="PEPTIDASE_A1"/>
    <property type="match status" value="1"/>
</dbReference>
<name>A0A9W7JAZ7_HIBTR</name>